<dbReference type="Pfam" id="PF01648">
    <property type="entry name" value="ACPS"/>
    <property type="match status" value="1"/>
</dbReference>
<dbReference type="GO" id="GO:0008897">
    <property type="term" value="F:holo-[acyl-carrier-protein] synthase activity"/>
    <property type="evidence" value="ECO:0007669"/>
    <property type="project" value="InterPro"/>
</dbReference>
<dbReference type="InterPro" id="IPR008278">
    <property type="entry name" value="4-PPantetheinyl_Trfase_dom"/>
</dbReference>
<dbReference type="Proteomes" id="UP000033096">
    <property type="component" value="Chromosome"/>
</dbReference>
<name>A0A0E3Q1A7_9EURY</name>
<sequence>MYNDYLKLPFPVSLEHIPYLWQQSDVLVFLVDLDNYDTFNTSYLSRIELEYLERLKTNHFKKRYIVSRTVLKHIICKVANERSASEISTYKNENGKVCVLNHNELCICISYTESLAALAISKVAVGIDIELVRKLFLKSIIKNLYKKTSLMDETVDETDFLKIWTLKEAYSKFSNKKMHLIFNRELDLNSVNHLTWIIDNKYLFSIVTCSESHIIDINRLQKIECNWD</sequence>
<dbReference type="PATRIC" id="fig|1434123.4.peg.761"/>
<evidence type="ECO:0000256" key="1">
    <source>
        <dbReference type="ARBA" id="ARBA00022679"/>
    </source>
</evidence>
<gene>
    <name evidence="3" type="ORF">MSVAZ_0670</name>
</gene>
<keyword evidence="4" id="KW-1185">Reference proteome</keyword>
<evidence type="ECO:0000259" key="2">
    <source>
        <dbReference type="Pfam" id="PF01648"/>
    </source>
</evidence>
<reference evidence="3 4" key="1">
    <citation type="submission" date="2014-07" db="EMBL/GenBank/DDBJ databases">
        <title>Methanogenic archaea and the global carbon cycle.</title>
        <authorList>
            <person name="Henriksen J.R."/>
            <person name="Luke J."/>
            <person name="Reinhart S."/>
            <person name="Benedict M.N."/>
            <person name="Youngblut N.D."/>
            <person name="Metcalf M.E."/>
            <person name="Whitaker R.J."/>
            <person name="Metcalf W.W."/>
        </authorList>
    </citation>
    <scope>NUCLEOTIDE SEQUENCE [LARGE SCALE GENOMIC DNA]</scope>
    <source>
        <strain evidence="3 4">Z-761</strain>
    </source>
</reference>
<accession>A0A0E3Q1A7</accession>
<protein>
    <recommendedName>
        <fullName evidence="2">4'-phosphopantetheinyl transferase domain-containing protein</fullName>
    </recommendedName>
</protein>
<evidence type="ECO:0000313" key="4">
    <source>
        <dbReference type="Proteomes" id="UP000033096"/>
    </source>
</evidence>
<organism evidence="3 4">
    <name type="scientific">Methanosarcina vacuolata Z-761</name>
    <dbReference type="NCBI Taxonomy" id="1434123"/>
    <lineage>
        <taxon>Archaea</taxon>
        <taxon>Methanobacteriati</taxon>
        <taxon>Methanobacteriota</taxon>
        <taxon>Stenosarchaea group</taxon>
        <taxon>Methanomicrobia</taxon>
        <taxon>Methanosarcinales</taxon>
        <taxon>Methanosarcinaceae</taxon>
        <taxon>Methanosarcina</taxon>
    </lineage>
</organism>
<proteinExistence type="predicted"/>
<evidence type="ECO:0000313" key="3">
    <source>
        <dbReference type="EMBL" id="AKB42939.1"/>
    </source>
</evidence>
<dbReference type="Gene3D" id="3.90.470.20">
    <property type="entry name" value="4'-phosphopantetheinyl transferase domain"/>
    <property type="match status" value="2"/>
</dbReference>
<keyword evidence="1" id="KW-0808">Transferase</keyword>
<dbReference type="RefSeq" id="WP_048118146.1">
    <property type="nucleotide sequence ID" value="NZ_CP009520.1"/>
</dbReference>
<dbReference type="GO" id="GO:0000287">
    <property type="term" value="F:magnesium ion binding"/>
    <property type="evidence" value="ECO:0007669"/>
    <property type="project" value="InterPro"/>
</dbReference>
<feature type="domain" description="4'-phosphopantetheinyl transferase" evidence="2">
    <location>
        <begin position="124"/>
        <end position="184"/>
    </location>
</feature>
<dbReference type="STRING" id="1434123.MSVAZ_0670"/>
<dbReference type="InterPro" id="IPR037143">
    <property type="entry name" value="4-PPantetheinyl_Trfase_dom_sf"/>
</dbReference>
<dbReference type="EMBL" id="CP009520">
    <property type="protein sequence ID" value="AKB42939.1"/>
    <property type="molecule type" value="Genomic_DNA"/>
</dbReference>
<dbReference type="AlphaFoldDB" id="A0A0E3Q1A7"/>
<dbReference type="HOGENOM" id="CLU_1212618_0_0_2"/>
<dbReference type="SUPFAM" id="SSF56214">
    <property type="entry name" value="4'-phosphopantetheinyl transferase"/>
    <property type="match status" value="2"/>
</dbReference>
<dbReference type="GeneID" id="24809052"/>
<dbReference type="KEGG" id="mvc:MSVAZ_0670"/>